<accession>A0A8C0NTY1</accession>
<dbReference type="Proteomes" id="UP000694429">
    <property type="component" value="Chromosome 36"/>
</dbReference>
<name>A0A8C0NTY1_CANLF</name>
<reference evidence="1" key="2">
    <citation type="submission" date="2025-08" db="UniProtKB">
        <authorList>
            <consortium name="Ensembl"/>
        </authorList>
    </citation>
    <scope>IDENTIFICATION</scope>
</reference>
<dbReference type="Ensembl" id="ENSCAFT00030036437.1">
    <property type="protein sequence ID" value="ENSCAFP00030031787.1"/>
    <property type="gene ID" value="ENSCAFG00030019842.1"/>
</dbReference>
<organism evidence="1 2">
    <name type="scientific">Canis lupus familiaris</name>
    <name type="common">Dog</name>
    <name type="synonym">Canis familiaris</name>
    <dbReference type="NCBI Taxonomy" id="9615"/>
    <lineage>
        <taxon>Eukaryota</taxon>
        <taxon>Metazoa</taxon>
        <taxon>Chordata</taxon>
        <taxon>Craniata</taxon>
        <taxon>Vertebrata</taxon>
        <taxon>Euteleostomi</taxon>
        <taxon>Mammalia</taxon>
        <taxon>Eutheria</taxon>
        <taxon>Laurasiatheria</taxon>
        <taxon>Carnivora</taxon>
        <taxon>Caniformia</taxon>
        <taxon>Canidae</taxon>
        <taxon>Canis</taxon>
    </lineage>
</organism>
<protein>
    <submittedName>
        <fullName evidence="1">Uncharacterized protein</fullName>
    </submittedName>
</protein>
<proteinExistence type="predicted"/>
<reference evidence="1" key="1">
    <citation type="submission" date="2019-03" db="EMBL/GenBank/DDBJ databases">
        <authorList>
            <person name="Warren W.C."/>
            <person name="Johnson G.S."/>
        </authorList>
    </citation>
    <scope>NUCLEOTIDE SEQUENCE [LARGE SCALE GENOMIC DNA]</scope>
    <source>
        <strain evidence="1">Basenji</strain>
    </source>
</reference>
<evidence type="ECO:0000313" key="2">
    <source>
        <dbReference type="Proteomes" id="UP000694429"/>
    </source>
</evidence>
<evidence type="ECO:0000313" key="1">
    <source>
        <dbReference type="Ensembl" id="ENSCAFP00030031787.1"/>
    </source>
</evidence>
<sequence length="235" mass="26588">MPLRGPSNACFTTFLMSSYLAAFSRRQVRSTTDTLGVGTRKAMPVSFPFSSGMTLPTALVVPVEERMMFWAAPWPSRHSFPEGLSTVFWVAVMAWMVVMRPSTMPKWSWMTLARGAKQLVVQEALLTILSLDCAVEFAVGRIILEHVHMSQQVVEINEGIIDGDSIHWWWRLVTRRPGDQGPQYGLVTRRPIRPNPFTPTFTIVSRGRGWHCTRRCGCLSNGEEQRASNMNLYPI</sequence>
<dbReference type="AlphaFoldDB" id="A0A8C0NTY1"/>